<feature type="signal peptide" evidence="1">
    <location>
        <begin position="1"/>
        <end position="16"/>
    </location>
</feature>
<evidence type="ECO:0000256" key="1">
    <source>
        <dbReference type="SAM" id="SignalP"/>
    </source>
</evidence>
<dbReference type="RefSeq" id="WP_124966399.1">
    <property type="nucleotide sequence ID" value="NZ_RRAZ01000035.1"/>
</dbReference>
<proteinExistence type="predicted"/>
<evidence type="ECO:0000313" key="3">
    <source>
        <dbReference type="Proteomes" id="UP000282125"/>
    </source>
</evidence>
<accession>A0A3P3D8R7</accession>
<organism evidence="2 3">
    <name type="scientific">Falsigemmobacter faecalis</name>
    <dbReference type="NCBI Taxonomy" id="2488730"/>
    <lineage>
        <taxon>Bacteria</taxon>
        <taxon>Pseudomonadati</taxon>
        <taxon>Pseudomonadota</taxon>
        <taxon>Alphaproteobacteria</taxon>
        <taxon>Rhodobacterales</taxon>
        <taxon>Paracoccaceae</taxon>
        <taxon>Falsigemmobacter</taxon>
    </lineage>
</organism>
<evidence type="ECO:0008006" key="4">
    <source>
        <dbReference type="Google" id="ProtNLM"/>
    </source>
</evidence>
<dbReference type="InterPro" id="IPR006311">
    <property type="entry name" value="TAT_signal"/>
</dbReference>
<dbReference type="OrthoDB" id="9851616at2"/>
<reference evidence="2 3" key="1">
    <citation type="submission" date="2018-11" db="EMBL/GenBank/DDBJ databases">
        <title>Gemmobacter sp. nov., YIM 102744-1 draft genome.</title>
        <authorList>
            <person name="Li G."/>
            <person name="Jiang Y."/>
        </authorList>
    </citation>
    <scope>NUCLEOTIDE SEQUENCE [LARGE SCALE GENOMIC DNA]</scope>
    <source>
        <strain evidence="2 3">YIM 102744-1</strain>
    </source>
</reference>
<dbReference type="Proteomes" id="UP000282125">
    <property type="component" value="Unassembled WGS sequence"/>
</dbReference>
<dbReference type="EMBL" id="RRAZ01000035">
    <property type="protein sequence ID" value="RRH70214.1"/>
    <property type="molecule type" value="Genomic_DNA"/>
</dbReference>
<evidence type="ECO:0000313" key="2">
    <source>
        <dbReference type="EMBL" id="RRH70214.1"/>
    </source>
</evidence>
<dbReference type="PROSITE" id="PS51318">
    <property type="entry name" value="TAT"/>
    <property type="match status" value="1"/>
</dbReference>
<keyword evidence="1" id="KW-0732">Signal</keyword>
<feature type="chain" id="PRO_5018043536" description="Pilus formation protein N-terminal domain-containing protein" evidence="1">
    <location>
        <begin position="17"/>
        <end position="120"/>
    </location>
</feature>
<gene>
    <name evidence="2" type="ORF">EG244_17130</name>
</gene>
<name>A0A3P3D8R7_9RHOB</name>
<protein>
    <recommendedName>
        <fullName evidence="4">Pilus formation protein N-terminal domain-containing protein</fullName>
    </recommendedName>
</protein>
<keyword evidence="3" id="KW-1185">Reference proteome</keyword>
<dbReference type="AlphaFoldDB" id="A0A3P3D8R7"/>
<comment type="caution">
    <text evidence="2">The sequence shown here is derived from an EMBL/GenBank/DDBJ whole genome shotgun (WGS) entry which is preliminary data.</text>
</comment>
<sequence>MITRRGFMISSGGAMAALSFAGAGFAASAGDSLISIASPARPMAPALQGASHLVLSGDRLADVRALEAALTQNAGSTLRLSLDAADAVLFDVARTRVGVQATQISAAAGHADYRLISTGV</sequence>